<accession>A0ABT0X234</accession>
<reference evidence="3" key="1">
    <citation type="journal article" date="2023" name="Int. J. Syst. Evol. Microbiol.">
        <title>Streptomyces meridianus sp. nov. isolated from brackish water of the Tagus estuary in Alcochete, Portugal.</title>
        <authorList>
            <person name="Santos J.D.N."/>
            <person name="Klimek D."/>
            <person name="Calusinska M."/>
            <person name="Lobo Da Cunha A."/>
            <person name="Catita J."/>
            <person name="Goncalves H."/>
            <person name="Gonzalez I."/>
            <person name="Reyes F."/>
            <person name="Lage O.M."/>
        </authorList>
    </citation>
    <scope>NUCLEOTIDE SEQUENCE</scope>
    <source>
        <strain evidence="3">MTZ3.1</strain>
    </source>
</reference>
<evidence type="ECO:0008006" key="5">
    <source>
        <dbReference type="Google" id="ProtNLM"/>
    </source>
</evidence>
<feature type="transmembrane region" description="Helical" evidence="2">
    <location>
        <begin position="247"/>
        <end position="264"/>
    </location>
</feature>
<feature type="transmembrane region" description="Helical" evidence="2">
    <location>
        <begin position="276"/>
        <end position="296"/>
    </location>
</feature>
<organism evidence="3 4">
    <name type="scientific">Streptomyces meridianus</name>
    <dbReference type="NCBI Taxonomy" id="2938945"/>
    <lineage>
        <taxon>Bacteria</taxon>
        <taxon>Bacillati</taxon>
        <taxon>Actinomycetota</taxon>
        <taxon>Actinomycetes</taxon>
        <taxon>Kitasatosporales</taxon>
        <taxon>Streptomycetaceae</taxon>
        <taxon>Streptomyces</taxon>
    </lineage>
</organism>
<dbReference type="RefSeq" id="WP_251407939.1">
    <property type="nucleotide sequence ID" value="NZ_JAMQGM010000001.1"/>
</dbReference>
<keyword evidence="2" id="KW-1133">Transmembrane helix</keyword>
<evidence type="ECO:0000313" key="4">
    <source>
        <dbReference type="Proteomes" id="UP001167160"/>
    </source>
</evidence>
<evidence type="ECO:0000313" key="3">
    <source>
        <dbReference type="EMBL" id="MCM2575973.1"/>
    </source>
</evidence>
<keyword evidence="4" id="KW-1185">Reference proteome</keyword>
<feature type="transmembrane region" description="Helical" evidence="2">
    <location>
        <begin position="470"/>
        <end position="489"/>
    </location>
</feature>
<sequence length="497" mass="51443">MAQPPSGGRGIHGLTGNSASGPGRATLPLPGSGPHATGLPRQGGGSGTDPAAGPGAAGAKGAGRLRRATTEPGRLRALGTLLAVLILGFGTITAWQVSDREAAAAQVAGRSERLCANAAGIHRALADADTTAAAGFLAGGAWPRSVRERYLRDIDTASALLVEAAADGGAPDSASRAVAELNEQLPRYTGLVEQARANHRQGLPLGGAYLRYAHDRMRSELLRAAEELYALRATRLEAERSRAEARPWPALGAGAVVLVALLAVQSRDRRRTKRILNLGLLSATLASVAALAWLAAGHESARSRLSDDGGPASRSVRLIDEARIQALQAGGDESLTYVAGGSVPTRDGEDFYEASYRERMTRLTGDVRGSGAGDGSILARAGQSADDAEGRRHVRAAVADAAEWRERHAAARTKDEAGDHAGALAQVIGDGPTTRESSDRVDTALSAALGHERLELREAAGSARDMLGELPLGAALLTSIATVCALLGIGRRLAEYR</sequence>
<keyword evidence="2" id="KW-0812">Transmembrane</keyword>
<protein>
    <recommendedName>
        <fullName evidence="5">Secreted protein</fullName>
    </recommendedName>
</protein>
<dbReference type="EMBL" id="JAMQGM010000001">
    <property type="protein sequence ID" value="MCM2575973.1"/>
    <property type="molecule type" value="Genomic_DNA"/>
</dbReference>
<name>A0ABT0X234_9ACTN</name>
<dbReference type="Proteomes" id="UP001167160">
    <property type="component" value="Unassembled WGS sequence"/>
</dbReference>
<feature type="region of interest" description="Disordered" evidence="1">
    <location>
        <begin position="365"/>
        <end position="390"/>
    </location>
</feature>
<feature type="region of interest" description="Disordered" evidence="1">
    <location>
        <begin position="1"/>
        <end position="66"/>
    </location>
</feature>
<evidence type="ECO:0000256" key="1">
    <source>
        <dbReference type="SAM" id="MobiDB-lite"/>
    </source>
</evidence>
<proteinExistence type="predicted"/>
<keyword evidence="2" id="KW-0472">Membrane</keyword>
<feature type="transmembrane region" description="Helical" evidence="2">
    <location>
        <begin position="75"/>
        <end position="95"/>
    </location>
</feature>
<evidence type="ECO:0000256" key="2">
    <source>
        <dbReference type="SAM" id="Phobius"/>
    </source>
</evidence>
<gene>
    <name evidence="3" type="ORF">M1E25_01150</name>
</gene>
<comment type="caution">
    <text evidence="3">The sequence shown here is derived from an EMBL/GenBank/DDBJ whole genome shotgun (WGS) entry which is preliminary data.</text>
</comment>